<feature type="region of interest" description="Disordered" evidence="1">
    <location>
        <begin position="1"/>
        <end position="42"/>
    </location>
</feature>
<evidence type="ECO:0000256" key="1">
    <source>
        <dbReference type="SAM" id="MobiDB-lite"/>
    </source>
</evidence>
<feature type="compositionally biased region" description="Polar residues" evidence="1">
    <location>
        <begin position="65"/>
        <end position="75"/>
    </location>
</feature>
<protein>
    <submittedName>
        <fullName evidence="2">Uncharacterized protein</fullName>
    </submittedName>
</protein>
<name>A0A6T8NHV2_HEMAN</name>
<feature type="compositionally biased region" description="Basic and acidic residues" evidence="1">
    <location>
        <begin position="1"/>
        <end position="15"/>
    </location>
</feature>
<gene>
    <name evidence="2" type="ORF">HAND1043_LOCUS18468</name>
</gene>
<accession>A0A6T8NHV2</accession>
<sequence>MEKREAGHLWHTKEGEECEAPESDGRDGVANQGPQANVFSGATTSLPGLSTCVEHLSLDWDAPSCRSSGALSQAHTPAATGSVKGAGHTIPASSCTSRTQPDRTLFTLGDLDVPPGEDEWGVADQAERGLPDVDSSTHGAVDKAVDKADPQFDPTCPERKRANISWGMLLELEREQLEERDWLEIERQVGRHMTRSCKTLEAWRSSLNDADDWEEVAELGTLVK</sequence>
<proteinExistence type="predicted"/>
<reference evidence="2" key="1">
    <citation type="submission" date="2021-01" db="EMBL/GenBank/DDBJ databases">
        <authorList>
            <person name="Corre E."/>
            <person name="Pelletier E."/>
            <person name="Niang G."/>
            <person name="Scheremetjew M."/>
            <person name="Finn R."/>
            <person name="Kale V."/>
            <person name="Holt S."/>
            <person name="Cochrane G."/>
            <person name="Meng A."/>
            <person name="Brown T."/>
            <person name="Cohen L."/>
        </authorList>
    </citation>
    <scope>NUCLEOTIDE SEQUENCE</scope>
    <source>
        <strain evidence="2">CCMP441</strain>
    </source>
</reference>
<dbReference type="AlphaFoldDB" id="A0A6T8NHV2"/>
<organism evidence="2">
    <name type="scientific">Hemiselmis andersenii</name>
    <name type="common">Cryptophyte alga</name>
    <dbReference type="NCBI Taxonomy" id="464988"/>
    <lineage>
        <taxon>Eukaryota</taxon>
        <taxon>Cryptophyceae</taxon>
        <taxon>Cryptomonadales</taxon>
        <taxon>Hemiselmidaceae</taxon>
        <taxon>Hemiselmis</taxon>
    </lineage>
</organism>
<evidence type="ECO:0000313" key="2">
    <source>
        <dbReference type="EMBL" id="CAD8751962.1"/>
    </source>
</evidence>
<feature type="region of interest" description="Disordered" evidence="1">
    <location>
        <begin position="63"/>
        <end position="101"/>
    </location>
</feature>
<feature type="compositionally biased region" description="Polar residues" evidence="1">
    <location>
        <begin position="32"/>
        <end position="42"/>
    </location>
</feature>
<dbReference type="EMBL" id="HBFK01030373">
    <property type="protein sequence ID" value="CAD8751962.1"/>
    <property type="molecule type" value="Transcribed_RNA"/>
</dbReference>